<dbReference type="Gene3D" id="3.10.120.10">
    <property type="entry name" value="Cytochrome b5-like heme/steroid binding domain"/>
    <property type="match status" value="1"/>
</dbReference>
<dbReference type="GO" id="GO:0006629">
    <property type="term" value="P:lipid metabolic process"/>
    <property type="evidence" value="ECO:0007669"/>
    <property type="project" value="InterPro"/>
</dbReference>
<dbReference type="SUPFAM" id="SSF55856">
    <property type="entry name" value="Cytochrome b5-like heme/steroid binding domain"/>
    <property type="match status" value="1"/>
</dbReference>
<accession>A0ABR1DHJ6</accession>
<dbReference type="KEGG" id="nai:NECAME_05225"/>
<name>A0ABR1DHJ6_NECAM</name>
<dbReference type="GO" id="GO:0016717">
    <property type="term" value="F:oxidoreductase activity, acting on paired donors, with oxidation of a pair of donors resulting in the reduction of molecular oxygen to two molecules of water"/>
    <property type="evidence" value="ECO:0007669"/>
    <property type="project" value="TreeGrafter"/>
</dbReference>
<dbReference type="InterPro" id="IPR005804">
    <property type="entry name" value="FA_desaturase_dom"/>
</dbReference>
<proteinExistence type="predicted"/>
<dbReference type="InterPro" id="IPR036400">
    <property type="entry name" value="Cyt_B5-like_heme/steroid_sf"/>
</dbReference>
<protein>
    <submittedName>
        <fullName evidence="1">Uncharacterized protein</fullName>
    </submittedName>
</protein>
<dbReference type="Pfam" id="PF00487">
    <property type="entry name" value="FA_desaturase"/>
    <property type="match status" value="1"/>
</dbReference>
<dbReference type="InterPro" id="IPR012171">
    <property type="entry name" value="Fatty_acid_desaturase"/>
</dbReference>
<dbReference type="CDD" id="cd03506">
    <property type="entry name" value="Delta6-FADS-like"/>
    <property type="match status" value="1"/>
</dbReference>
<organism evidence="1 2">
    <name type="scientific">Necator americanus</name>
    <name type="common">Human hookworm</name>
    <dbReference type="NCBI Taxonomy" id="51031"/>
    <lineage>
        <taxon>Eukaryota</taxon>
        <taxon>Metazoa</taxon>
        <taxon>Ecdysozoa</taxon>
        <taxon>Nematoda</taxon>
        <taxon>Chromadorea</taxon>
        <taxon>Rhabditida</taxon>
        <taxon>Rhabditina</taxon>
        <taxon>Rhabditomorpha</taxon>
        <taxon>Strongyloidea</taxon>
        <taxon>Ancylostomatidae</taxon>
        <taxon>Bunostominae</taxon>
        <taxon>Necator</taxon>
    </lineage>
</organism>
<keyword evidence="2" id="KW-1185">Reference proteome</keyword>
<sequence length="445" mass="51962">MMASPHKAAGLRMKVDGKWLHINEETIQNHPGGAVIRQYVNADATHIFHAFHEGSRKAYKQLEALKKNAWDPSEDLEEALKLRLDKADVNISTYDISIEQEKKIVESFERLRQRVHDWGLMEAQPWYYVAKAATTLGFMFFAFYLQYCGWYFTSALSLAISWQQFGWLTHEFCHQQPTKNRKLNDMFSIAFGNLAQGFSADWWKDKHNTHHATTNMIDHDGDINLAPLFAFVPADLSRYKLPVEKFILKFIPYQHLYFTLSLPLLRFSWTSQSLLWVFAENSSEYRVYRKNALTEQSFLMAHWAWVFLQLYLLPSMGVRIMYFMVSQLLSAFLIAYVVTFSHNSVDKYPANSRLLNNFACLQILTTRNMTPGPITDWLWGGLNYQIEHHLFPTMPRCNLNTCMKLVKEFCKENNLPYLVNDYFEGYAMNLKQLQNIANISNTKSN</sequence>
<reference evidence="1 2" key="1">
    <citation type="submission" date="2023-08" db="EMBL/GenBank/DDBJ databases">
        <title>A Necator americanus chromosomal reference genome.</title>
        <authorList>
            <person name="Ilik V."/>
            <person name="Petrzelkova K.J."/>
            <person name="Pardy F."/>
            <person name="Fuh T."/>
            <person name="Niatou-Singa F.S."/>
            <person name="Gouil Q."/>
            <person name="Baker L."/>
            <person name="Ritchie M.E."/>
            <person name="Jex A.R."/>
            <person name="Gazzola D."/>
            <person name="Li H."/>
            <person name="Toshio Fujiwara R."/>
            <person name="Zhan B."/>
            <person name="Aroian R.V."/>
            <person name="Pafco B."/>
            <person name="Schwarz E.M."/>
        </authorList>
    </citation>
    <scope>NUCLEOTIDE SEQUENCE [LARGE SCALE GENOMIC DNA]</scope>
    <source>
        <strain evidence="1 2">Aroian</strain>
        <tissue evidence="1">Whole animal</tissue>
    </source>
</reference>
<evidence type="ECO:0000313" key="1">
    <source>
        <dbReference type="EMBL" id="KAK6749415.1"/>
    </source>
</evidence>
<gene>
    <name evidence="1" type="primary">Necator_chrIV.g15100</name>
    <name evidence="1" type="ORF">RB195_001805</name>
</gene>
<dbReference type="PANTHER" id="PTHR19353">
    <property type="entry name" value="FATTY ACID DESATURASE 2"/>
    <property type="match status" value="1"/>
</dbReference>
<dbReference type="GO" id="GO:0016020">
    <property type="term" value="C:membrane"/>
    <property type="evidence" value="ECO:0007669"/>
    <property type="project" value="TreeGrafter"/>
</dbReference>
<comment type="caution">
    <text evidence="1">The sequence shown here is derived from an EMBL/GenBank/DDBJ whole genome shotgun (WGS) entry which is preliminary data.</text>
</comment>
<dbReference type="Proteomes" id="UP001303046">
    <property type="component" value="Unassembled WGS sequence"/>
</dbReference>
<dbReference type="PANTHER" id="PTHR19353:SF83">
    <property type="entry name" value="DELTA(6)-FATTY-ACID DESATURASE FAT-3"/>
    <property type="match status" value="1"/>
</dbReference>
<dbReference type="PIRSF" id="PIRSF015921">
    <property type="entry name" value="FA_sphinglp_des"/>
    <property type="match status" value="1"/>
</dbReference>
<dbReference type="CTD" id="25345257"/>
<dbReference type="EMBL" id="JAVFWL010000004">
    <property type="protein sequence ID" value="KAK6749415.1"/>
    <property type="molecule type" value="Genomic_DNA"/>
</dbReference>
<evidence type="ECO:0000313" key="2">
    <source>
        <dbReference type="Proteomes" id="UP001303046"/>
    </source>
</evidence>